<evidence type="ECO:0000256" key="7">
    <source>
        <dbReference type="ARBA" id="ARBA00023136"/>
    </source>
</evidence>
<keyword evidence="7 8" id="KW-0472">Membrane</keyword>
<dbReference type="PANTHER" id="PTHR30047">
    <property type="entry name" value="HIGH-AFFINITY CHOLINE TRANSPORT PROTEIN-RELATED"/>
    <property type="match status" value="1"/>
</dbReference>
<feature type="transmembrane region" description="Helical" evidence="8">
    <location>
        <begin position="441"/>
        <end position="460"/>
    </location>
</feature>
<evidence type="ECO:0000256" key="1">
    <source>
        <dbReference type="ARBA" id="ARBA00004651"/>
    </source>
</evidence>
<keyword evidence="10" id="KW-1185">Reference proteome</keyword>
<organism evidence="9 10">
    <name type="scientific">Hyphococcus flavus</name>
    <dbReference type="NCBI Taxonomy" id="1866326"/>
    <lineage>
        <taxon>Bacteria</taxon>
        <taxon>Pseudomonadati</taxon>
        <taxon>Pseudomonadota</taxon>
        <taxon>Alphaproteobacteria</taxon>
        <taxon>Parvularculales</taxon>
        <taxon>Parvularculaceae</taxon>
        <taxon>Hyphococcus</taxon>
    </lineage>
</organism>
<gene>
    <name evidence="9" type="ORF">PUV54_07545</name>
</gene>
<dbReference type="Proteomes" id="UP001214043">
    <property type="component" value="Chromosome"/>
</dbReference>
<evidence type="ECO:0000313" key="10">
    <source>
        <dbReference type="Proteomes" id="UP001214043"/>
    </source>
</evidence>
<feature type="transmembrane region" description="Helical" evidence="8">
    <location>
        <begin position="218"/>
        <end position="240"/>
    </location>
</feature>
<dbReference type="InterPro" id="IPR000060">
    <property type="entry name" value="BCCT_transptr"/>
</dbReference>
<dbReference type="GO" id="GO:0022857">
    <property type="term" value="F:transmembrane transporter activity"/>
    <property type="evidence" value="ECO:0007669"/>
    <property type="project" value="InterPro"/>
</dbReference>
<feature type="transmembrane region" description="Helical" evidence="8">
    <location>
        <begin position="252"/>
        <end position="276"/>
    </location>
</feature>
<feature type="transmembrane region" description="Helical" evidence="8">
    <location>
        <begin position="337"/>
        <end position="360"/>
    </location>
</feature>
<comment type="similarity">
    <text evidence="2">Belongs to the BCCT transporter (TC 2.A.15) family.</text>
</comment>
<feature type="transmembrane region" description="Helical" evidence="8">
    <location>
        <begin position="307"/>
        <end position="325"/>
    </location>
</feature>
<sequence>MFWPPVILLSSALAFSLINFETFHSVVSSANNWILTRFDWLFSYASFGAVCLILWVALSKFGSVRIGGPDAKPILSRWNWFSITLCTTIAIGILFWGAAEPMFHVSAPPDYAGVAPHTDDAARFALSSMFMHWTITPYAIYTVPALAFALAHYNFKRPYSLSGPLSLVFGRAATGRAGAIIDAVGLYALVAGVAASLGAGVMTLSGGIEASAGIHDSVLLRLAITVVIVLVFVASSISGVQRGIKFLSDINTRFFILLAVFVLIAGPTTQILALGAESAVEYVTKFIPRSLALGERSSDPWVRDWTVFYFANWLAWAPVTALFLGRISIGYTVREFIMFNLAAPALFGAVWMTVFGGAAIGVDATSGALTAALESRGPEAVIYAMFASFPCSQVIIVVFILLTFISFATAMDSNTHSIASVCLKPAKQEQPKPYAERWIKIFWGTLVGGVAFIMTSTTGIEGVRMLSNLGGLPGLFILIAMGAVIIAMRVSWFEELRAASQPASPELQEAASRHEPLK</sequence>
<dbReference type="GO" id="GO:0005886">
    <property type="term" value="C:plasma membrane"/>
    <property type="evidence" value="ECO:0007669"/>
    <property type="project" value="UniProtKB-SubCell"/>
</dbReference>
<feature type="transmembrane region" description="Helical" evidence="8">
    <location>
        <begin position="138"/>
        <end position="155"/>
    </location>
</feature>
<keyword evidence="5 8" id="KW-0812">Transmembrane</keyword>
<dbReference type="AlphaFoldDB" id="A0AAE9ZHQ0"/>
<feature type="transmembrane region" description="Helical" evidence="8">
    <location>
        <begin position="78"/>
        <end position="99"/>
    </location>
</feature>
<keyword evidence="6 8" id="KW-1133">Transmembrane helix</keyword>
<accession>A0AAE9ZHQ0</accession>
<evidence type="ECO:0000256" key="8">
    <source>
        <dbReference type="SAM" id="Phobius"/>
    </source>
</evidence>
<evidence type="ECO:0000256" key="3">
    <source>
        <dbReference type="ARBA" id="ARBA00022448"/>
    </source>
</evidence>
<dbReference type="RefSeq" id="WP_274495006.1">
    <property type="nucleotide sequence ID" value="NZ_CP118166.1"/>
</dbReference>
<feature type="transmembrane region" description="Helical" evidence="8">
    <location>
        <begin position="40"/>
        <end position="58"/>
    </location>
</feature>
<protein>
    <submittedName>
        <fullName evidence="9">BCCT family transporter</fullName>
    </submittedName>
</protein>
<dbReference type="KEGG" id="hfl:PUV54_07545"/>
<comment type="subcellular location">
    <subcellularLocation>
        <location evidence="1">Cell membrane</location>
        <topology evidence="1">Multi-pass membrane protein</topology>
    </subcellularLocation>
</comment>
<feature type="transmembrane region" description="Helical" evidence="8">
    <location>
        <begin position="472"/>
        <end position="492"/>
    </location>
</feature>
<keyword evidence="3" id="KW-0813">Transport</keyword>
<dbReference type="EMBL" id="CP118166">
    <property type="protein sequence ID" value="WDI33047.1"/>
    <property type="molecule type" value="Genomic_DNA"/>
</dbReference>
<dbReference type="Pfam" id="PF02028">
    <property type="entry name" value="BCCT"/>
    <property type="match status" value="1"/>
</dbReference>
<reference evidence="9" key="1">
    <citation type="submission" date="2023-02" db="EMBL/GenBank/DDBJ databases">
        <title>Genome sequence of Hyphococcus flavus.</title>
        <authorList>
            <person name="Rong J.-C."/>
            <person name="Zhao Q."/>
            <person name="Yi M."/>
            <person name="Wu J.-Y."/>
        </authorList>
    </citation>
    <scope>NUCLEOTIDE SEQUENCE</scope>
    <source>
        <strain evidence="9">MCCC 1K03223</strain>
    </source>
</reference>
<name>A0AAE9ZHQ0_9PROT</name>
<evidence type="ECO:0000256" key="5">
    <source>
        <dbReference type="ARBA" id="ARBA00022692"/>
    </source>
</evidence>
<feature type="transmembrane region" description="Helical" evidence="8">
    <location>
        <begin position="176"/>
        <end position="198"/>
    </location>
</feature>
<proteinExistence type="inferred from homology"/>
<dbReference type="PANTHER" id="PTHR30047:SF7">
    <property type="entry name" value="HIGH-AFFINITY CHOLINE TRANSPORT PROTEIN"/>
    <property type="match status" value="1"/>
</dbReference>
<evidence type="ECO:0000256" key="6">
    <source>
        <dbReference type="ARBA" id="ARBA00022989"/>
    </source>
</evidence>
<evidence type="ECO:0000256" key="4">
    <source>
        <dbReference type="ARBA" id="ARBA00022475"/>
    </source>
</evidence>
<keyword evidence="4" id="KW-1003">Cell membrane</keyword>
<evidence type="ECO:0000256" key="2">
    <source>
        <dbReference type="ARBA" id="ARBA00005658"/>
    </source>
</evidence>
<evidence type="ECO:0000313" key="9">
    <source>
        <dbReference type="EMBL" id="WDI33047.1"/>
    </source>
</evidence>
<feature type="transmembrane region" description="Helical" evidence="8">
    <location>
        <begin position="380"/>
        <end position="405"/>
    </location>
</feature>